<organism evidence="1 2">
    <name type="scientific">Aromia moschata</name>
    <dbReference type="NCBI Taxonomy" id="1265417"/>
    <lineage>
        <taxon>Eukaryota</taxon>
        <taxon>Metazoa</taxon>
        <taxon>Ecdysozoa</taxon>
        <taxon>Arthropoda</taxon>
        <taxon>Hexapoda</taxon>
        <taxon>Insecta</taxon>
        <taxon>Pterygota</taxon>
        <taxon>Neoptera</taxon>
        <taxon>Endopterygota</taxon>
        <taxon>Coleoptera</taxon>
        <taxon>Polyphaga</taxon>
        <taxon>Cucujiformia</taxon>
        <taxon>Chrysomeloidea</taxon>
        <taxon>Cerambycidae</taxon>
        <taxon>Cerambycinae</taxon>
        <taxon>Callichromatini</taxon>
        <taxon>Aromia</taxon>
    </lineage>
</organism>
<dbReference type="Proteomes" id="UP001162162">
    <property type="component" value="Unassembled WGS sequence"/>
</dbReference>
<accession>A0AAV8Z6Q9</accession>
<comment type="caution">
    <text evidence="1">The sequence shown here is derived from an EMBL/GenBank/DDBJ whole genome shotgun (WGS) entry which is preliminary data.</text>
</comment>
<dbReference type="EMBL" id="JAPWTK010000013">
    <property type="protein sequence ID" value="KAJ8959466.1"/>
    <property type="molecule type" value="Genomic_DNA"/>
</dbReference>
<keyword evidence="2" id="KW-1185">Reference proteome</keyword>
<proteinExistence type="predicted"/>
<dbReference type="AlphaFoldDB" id="A0AAV8Z6Q9"/>
<reference evidence="1" key="1">
    <citation type="journal article" date="2023" name="Insect Mol. Biol.">
        <title>Genome sequencing provides insights into the evolution of gene families encoding plant cell wall-degrading enzymes in longhorned beetles.</title>
        <authorList>
            <person name="Shin N.R."/>
            <person name="Okamura Y."/>
            <person name="Kirsch R."/>
            <person name="Pauchet Y."/>
        </authorList>
    </citation>
    <scope>NUCLEOTIDE SEQUENCE</scope>
    <source>
        <strain evidence="1">AMC_N1</strain>
    </source>
</reference>
<name>A0AAV8Z6Q9_9CUCU</name>
<gene>
    <name evidence="1" type="ORF">NQ318_022163</name>
</gene>
<evidence type="ECO:0000313" key="1">
    <source>
        <dbReference type="EMBL" id="KAJ8959466.1"/>
    </source>
</evidence>
<protein>
    <submittedName>
        <fullName evidence="1">Uncharacterized protein</fullName>
    </submittedName>
</protein>
<sequence length="153" mass="17672">MYRKRRAITRVKHGKEGGVVICCKDDKAVENLSRDVKNKLGEEYDIKKIEKRNPKIKLLKVNPKDIEDNETFIEKLNDMRSSVTLLDNQNIVVQANELVNIVIKCLDKYAPEKNIQVNPRWGSNKWWNEDIKLAIGNRDRLPELCVAGDIFGP</sequence>
<evidence type="ECO:0000313" key="2">
    <source>
        <dbReference type="Proteomes" id="UP001162162"/>
    </source>
</evidence>